<dbReference type="RefSeq" id="WP_306886375.1">
    <property type="nucleotide sequence ID" value="NZ_JAUSUL010000003.1"/>
</dbReference>
<dbReference type="EMBL" id="JAUSUL010000003">
    <property type="protein sequence ID" value="MDQ0316490.1"/>
    <property type="molecule type" value="Genomic_DNA"/>
</dbReference>
<dbReference type="InterPro" id="IPR004360">
    <property type="entry name" value="Glyas_Fos-R_dOase_dom"/>
</dbReference>
<dbReference type="Pfam" id="PF00903">
    <property type="entry name" value="Glyoxalase"/>
    <property type="match status" value="1"/>
</dbReference>
<keyword evidence="3" id="KW-1185">Reference proteome</keyword>
<proteinExistence type="predicted"/>
<sequence length="140" mass="15366">MAPRLRHFAICVGDLDRSAAFYEKVFGFKKVGQETVSIGTAYYLSDGVINLALLNFSGDTGSGVENAASFLGANHFGVQVDDLKETQRLIEEAGGEFFFDLGDERKGNFERKFKDPDGIVFDISHHGWLGTDSRVDPPGE</sequence>
<reference evidence="2" key="1">
    <citation type="submission" date="2023-07" db="EMBL/GenBank/DDBJ databases">
        <title>Genomic Encyclopedia of Type Strains, Phase IV (KMG-IV): sequencing the most valuable type-strain genomes for metagenomic binning, comparative biology and taxonomic classification.</title>
        <authorList>
            <person name="Goeker M."/>
        </authorList>
    </citation>
    <scope>NUCLEOTIDE SEQUENCE</scope>
    <source>
        <strain evidence="2">DSM 21202</strain>
    </source>
</reference>
<evidence type="ECO:0000313" key="3">
    <source>
        <dbReference type="Proteomes" id="UP001229244"/>
    </source>
</evidence>
<evidence type="ECO:0000313" key="2">
    <source>
        <dbReference type="EMBL" id="MDQ0316490.1"/>
    </source>
</evidence>
<dbReference type="GO" id="GO:0016829">
    <property type="term" value="F:lyase activity"/>
    <property type="evidence" value="ECO:0007669"/>
    <property type="project" value="UniProtKB-KW"/>
</dbReference>
<comment type="caution">
    <text evidence="2">The sequence shown here is derived from an EMBL/GenBank/DDBJ whole genome shotgun (WGS) entry which is preliminary data.</text>
</comment>
<dbReference type="InterPro" id="IPR029068">
    <property type="entry name" value="Glyas_Bleomycin-R_OHBP_Dase"/>
</dbReference>
<dbReference type="SUPFAM" id="SSF54593">
    <property type="entry name" value="Glyoxalase/Bleomycin resistance protein/Dihydroxybiphenyl dioxygenase"/>
    <property type="match status" value="1"/>
</dbReference>
<dbReference type="CDD" id="cd06587">
    <property type="entry name" value="VOC"/>
    <property type="match status" value="1"/>
</dbReference>
<dbReference type="Gene3D" id="3.10.180.10">
    <property type="entry name" value="2,3-Dihydroxybiphenyl 1,2-Dioxygenase, domain 1"/>
    <property type="match status" value="1"/>
</dbReference>
<keyword evidence="2" id="KW-0456">Lyase</keyword>
<protein>
    <submittedName>
        <fullName evidence="2">Catechol 2,3-dioxygenase-like lactoylglutathione lyase family enzyme</fullName>
    </submittedName>
</protein>
<dbReference type="PROSITE" id="PS51819">
    <property type="entry name" value="VOC"/>
    <property type="match status" value="1"/>
</dbReference>
<accession>A0AAE3VQT5</accession>
<dbReference type="InterPro" id="IPR037523">
    <property type="entry name" value="VOC_core"/>
</dbReference>
<evidence type="ECO:0000259" key="1">
    <source>
        <dbReference type="PROSITE" id="PS51819"/>
    </source>
</evidence>
<dbReference type="AlphaFoldDB" id="A0AAE3VQT5"/>
<gene>
    <name evidence="2" type="ORF">J2S73_002966</name>
</gene>
<name>A0AAE3VQT5_9HYPH</name>
<organism evidence="2 3">
    <name type="scientific">Amorphus orientalis</name>
    <dbReference type="NCBI Taxonomy" id="649198"/>
    <lineage>
        <taxon>Bacteria</taxon>
        <taxon>Pseudomonadati</taxon>
        <taxon>Pseudomonadota</taxon>
        <taxon>Alphaproteobacteria</taxon>
        <taxon>Hyphomicrobiales</taxon>
        <taxon>Amorphaceae</taxon>
        <taxon>Amorphus</taxon>
    </lineage>
</organism>
<feature type="domain" description="VOC" evidence="1">
    <location>
        <begin position="4"/>
        <end position="126"/>
    </location>
</feature>
<dbReference type="Proteomes" id="UP001229244">
    <property type="component" value="Unassembled WGS sequence"/>
</dbReference>